<evidence type="ECO:0000256" key="5">
    <source>
        <dbReference type="PIRNR" id="PIRNR038471"/>
    </source>
</evidence>
<evidence type="ECO:0000256" key="3">
    <source>
        <dbReference type="ARBA" id="ARBA00022960"/>
    </source>
</evidence>
<dbReference type="InterPro" id="IPR042177">
    <property type="entry name" value="Cell/Rod_1"/>
</dbReference>
<evidence type="ECO:0000256" key="4">
    <source>
        <dbReference type="ARBA" id="ARBA00032089"/>
    </source>
</evidence>
<accession>A0ABX3KRI9</accession>
<feature type="coiled-coil region" evidence="6">
    <location>
        <begin position="70"/>
        <end position="107"/>
    </location>
</feature>
<keyword evidence="10" id="KW-1185">Reference proteome</keyword>
<dbReference type="InterPro" id="IPR042175">
    <property type="entry name" value="Cell/Rod_MreC_2"/>
</dbReference>
<reference evidence="10" key="1">
    <citation type="submission" date="2017-01" db="EMBL/GenBank/DDBJ databases">
        <title>Draft genome of the species Salinivibrio costicola subsp. alcaliphilus.</title>
        <authorList>
            <person name="Lopez-Hermoso C."/>
            <person name="De La Haba R."/>
            <person name="Sanchez-Porro C."/>
            <person name="Ventosa A."/>
        </authorList>
    </citation>
    <scope>NUCLEOTIDE SEQUENCE [LARGE SCALE GENOMIC DNA]</scope>
    <source>
        <strain evidence="10">CBH448</strain>
    </source>
</reference>
<evidence type="ECO:0000259" key="8">
    <source>
        <dbReference type="Pfam" id="PF04085"/>
    </source>
</evidence>
<dbReference type="Gene3D" id="2.40.10.350">
    <property type="entry name" value="Rod shape-determining protein MreC, domain 2"/>
    <property type="match status" value="1"/>
</dbReference>
<sequence>MKPMFGRGPSLQLRLFFALLLSVSLMLADSRLDAFAGVRYFLNTLVAPLQYASNVPRDTLDELVMQFRAHQRVVAENRALRKQVLQLESDQLLLAQTERENQRLRELLGSSFIRDERKMVAEVMAVDSDPYKHQVMLDKGRTNGVYEGQPVINEHGVVGQVAYVGAHNSRVLLLTDPTHAVPVQVMRNDIRVIASGRGTTAYIGLDNIPSSTDIKVGDKLVTSGLGGVFPEGYPVGTVTEFSFDNKRPFAQVTATTAVKFDRLRYLLLVWPTPEKADNAPSDRPMSQSSSEQENPSSDSASSSGSEGESP</sequence>
<evidence type="ECO:0000313" key="9">
    <source>
        <dbReference type="EMBL" id="OOF34144.1"/>
    </source>
</evidence>
<feature type="region of interest" description="Disordered" evidence="7">
    <location>
        <begin position="274"/>
        <end position="310"/>
    </location>
</feature>
<comment type="caution">
    <text evidence="9">The sequence shown here is derived from an EMBL/GenBank/DDBJ whole genome shotgun (WGS) entry which is preliminary data.</text>
</comment>
<comment type="function">
    <text evidence="5">Involved in formation and maintenance of cell shape.</text>
</comment>
<name>A0ABX3KRI9_SALCS</name>
<feature type="domain" description="Rod shape-determining protein MreC beta-barrel core" evidence="8">
    <location>
        <begin position="123"/>
        <end position="270"/>
    </location>
</feature>
<evidence type="ECO:0000256" key="2">
    <source>
        <dbReference type="ARBA" id="ARBA00013855"/>
    </source>
</evidence>
<dbReference type="InterPro" id="IPR055342">
    <property type="entry name" value="MreC_beta-barrel_core"/>
</dbReference>
<dbReference type="PANTHER" id="PTHR34138">
    <property type="entry name" value="CELL SHAPE-DETERMINING PROTEIN MREC"/>
    <property type="match status" value="1"/>
</dbReference>
<evidence type="ECO:0000256" key="1">
    <source>
        <dbReference type="ARBA" id="ARBA00009369"/>
    </source>
</evidence>
<evidence type="ECO:0000256" key="6">
    <source>
        <dbReference type="SAM" id="Coils"/>
    </source>
</evidence>
<dbReference type="Gene3D" id="2.40.10.340">
    <property type="entry name" value="Rod shape-determining protein MreC, domain 1"/>
    <property type="match status" value="1"/>
</dbReference>
<dbReference type="InterPro" id="IPR007221">
    <property type="entry name" value="MreC"/>
</dbReference>
<comment type="similarity">
    <text evidence="1 5">Belongs to the MreC family.</text>
</comment>
<dbReference type="EMBL" id="MUFR01000016">
    <property type="protein sequence ID" value="OOF34144.1"/>
    <property type="molecule type" value="Genomic_DNA"/>
</dbReference>
<evidence type="ECO:0000256" key="7">
    <source>
        <dbReference type="SAM" id="MobiDB-lite"/>
    </source>
</evidence>
<gene>
    <name evidence="9" type="ORF">BZJ21_07360</name>
</gene>
<evidence type="ECO:0000313" key="10">
    <source>
        <dbReference type="Proteomes" id="UP000189431"/>
    </source>
</evidence>
<feature type="compositionally biased region" description="Low complexity" evidence="7">
    <location>
        <begin position="286"/>
        <end position="310"/>
    </location>
</feature>
<protein>
    <recommendedName>
        <fullName evidence="2 5">Cell shape-determining protein MreC</fullName>
    </recommendedName>
    <alternativeName>
        <fullName evidence="4 5">Cell shape protein MreC</fullName>
    </alternativeName>
</protein>
<dbReference type="RefSeq" id="WP_077669455.1">
    <property type="nucleotide sequence ID" value="NZ_MUFR01000016.1"/>
</dbReference>
<dbReference type="PIRSF" id="PIRSF038471">
    <property type="entry name" value="MreC"/>
    <property type="match status" value="1"/>
</dbReference>
<dbReference type="Proteomes" id="UP000189431">
    <property type="component" value="Unassembled WGS sequence"/>
</dbReference>
<keyword evidence="3 5" id="KW-0133">Cell shape</keyword>
<keyword evidence="6" id="KW-0175">Coiled coil</keyword>
<organism evidence="9 10">
    <name type="scientific">Salinivibrio costicola subsp. alcaliphilus</name>
    <dbReference type="NCBI Taxonomy" id="272773"/>
    <lineage>
        <taxon>Bacteria</taxon>
        <taxon>Pseudomonadati</taxon>
        <taxon>Pseudomonadota</taxon>
        <taxon>Gammaproteobacteria</taxon>
        <taxon>Vibrionales</taxon>
        <taxon>Vibrionaceae</taxon>
        <taxon>Salinivibrio</taxon>
    </lineage>
</organism>
<dbReference type="PANTHER" id="PTHR34138:SF1">
    <property type="entry name" value="CELL SHAPE-DETERMINING PROTEIN MREC"/>
    <property type="match status" value="1"/>
</dbReference>
<dbReference type="NCBIfam" id="TIGR00219">
    <property type="entry name" value="mreC"/>
    <property type="match status" value="1"/>
</dbReference>
<proteinExistence type="inferred from homology"/>
<dbReference type="Pfam" id="PF04085">
    <property type="entry name" value="MreC"/>
    <property type="match status" value="1"/>
</dbReference>